<gene>
    <name evidence="1" type="ORF">EC835_1283</name>
</gene>
<protein>
    <recommendedName>
        <fullName evidence="3">IS66 family insertion sequence element accessory protein TnpB</fullName>
    </recommendedName>
</protein>
<dbReference type="NCBIfam" id="NF047593">
    <property type="entry name" value="IS66_ISAeme5_TnpA"/>
    <property type="match status" value="1"/>
</dbReference>
<dbReference type="OrthoDB" id="5769209at2"/>
<sequence>MRKRLTNQEWQRLIAQSESSSLPTRTFCKLNGLNPSTFYAKRQLLLPAEQSQTGGFIKAEIVEKTIPDPMTDTPVDNMTLFINHVKLSLPLGTSAAYLAELIGALS</sequence>
<proteinExistence type="predicted"/>
<evidence type="ECO:0008006" key="3">
    <source>
        <dbReference type="Google" id="ProtNLM"/>
    </source>
</evidence>
<organism evidence="1 2">
    <name type="scientific">Providencia alcalifaciens</name>
    <dbReference type="NCBI Taxonomy" id="126385"/>
    <lineage>
        <taxon>Bacteria</taxon>
        <taxon>Pseudomonadati</taxon>
        <taxon>Pseudomonadota</taxon>
        <taxon>Gammaproteobacteria</taxon>
        <taxon>Enterobacterales</taxon>
        <taxon>Morganellaceae</taxon>
        <taxon>Providencia</taxon>
    </lineage>
</organism>
<reference evidence="1 2" key="1">
    <citation type="submission" date="2019-03" db="EMBL/GenBank/DDBJ databases">
        <title>Genomic analyses of the natural microbiome of Caenorhabditis elegans.</title>
        <authorList>
            <person name="Samuel B."/>
        </authorList>
    </citation>
    <scope>NUCLEOTIDE SEQUENCE [LARGE SCALE GENOMIC DNA]</scope>
    <source>
        <strain evidence="1 2">JUb102</strain>
    </source>
</reference>
<dbReference type="RefSeq" id="WP_132497367.1">
    <property type="nucleotide sequence ID" value="NZ_SMAS01000028.1"/>
</dbReference>
<dbReference type="Proteomes" id="UP000295055">
    <property type="component" value="Unassembled WGS sequence"/>
</dbReference>
<comment type="caution">
    <text evidence="1">The sequence shown here is derived from an EMBL/GenBank/DDBJ whole genome shotgun (WGS) entry which is preliminary data.</text>
</comment>
<name>A0A4R3NIE2_9GAMM</name>
<evidence type="ECO:0000313" key="1">
    <source>
        <dbReference type="EMBL" id="TCT27726.1"/>
    </source>
</evidence>
<dbReference type="AlphaFoldDB" id="A0A4R3NIE2"/>
<dbReference type="EMBL" id="SMAS01000028">
    <property type="protein sequence ID" value="TCT27726.1"/>
    <property type="molecule type" value="Genomic_DNA"/>
</dbReference>
<accession>A0A4R3NIE2</accession>
<evidence type="ECO:0000313" key="2">
    <source>
        <dbReference type="Proteomes" id="UP000295055"/>
    </source>
</evidence>